<evidence type="ECO:0000313" key="1">
    <source>
        <dbReference type="EMBL" id="CAG8708471.1"/>
    </source>
</evidence>
<accession>A0ACA9PFP5</accession>
<sequence>RMAILNYVDTTNDEDLQGQNPSEFYAYRNLERNSSAAKVERNFLTFGGGKHACPGRFLAVNEVKMILHKIMLKYNIRTESGKALPYRHNGPRIELSKDG</sequence>
<keyword evidence="2" id="KW-1185">Reference proteome</keyword>
<feature type="non-terminal residue" evidence="1">
    <location>
        <position position="1"/>
    </location>
</feature>
<proteinExistence type="predicted"/>
<gene>
    <name evidence="1" type="ORF">SCALOS_LOCUS10777</name>
</gene>
<protein>
    <submittedName>
        <fullName evidence="1">7619_t:CDS:1</fullName>
    </submittedName>
</protein>
<dbReference type="Proteomes" id="UP000789860">
    <property type="component" value="Unassembled WGS sequence"/>
</dbReference>
<reference evidence="1" key="1">
    <citation type="submission" date="2021-06" db="EMBL/GenBank/DDBJ databases">
        <authorList>
            <person name="Kallberg Y."/>
            <person name="Tangrot J."/>
            <person name="Rosling A."/>
        </authorList>
    </citation>
    <scope>NUCLEOTIDE SEQUENCE</scope>
    <source>
        <strain evidence="1">AU212A</strain>
    </source>
</reference>
<comment type="caution">
    <text evidence="1">The sequence shown here is derived from an EMBL/GenBank/DDBJ whole genome shotgun (WGS) entry which is preliminary data.</text>
</comment>
<evidence type="ECO:0000313" key="2">
    <source>
        <dbReference type="Proteomes" id="UP000789860"/>
    </source>
</evidence>
<dbReference type="EMBL" id="CAJVPM010042193">
    <property type="protein sequence ID" value="CAG8708471.1"/>
    <property type="molecule type" value="Genomic_DNA"/>
</dbReference>
<feature type="non-terminal residue" evidence="1">
    <location>
        <position position="99"/>
    </location>
</feature>
<name>A0ACA9PFP5_9GLOM</name>
<organism evidence="1 2">
    <name type="scientific">Scutellospora calospora</name>
    <dbReference type="NCBI Taxonomy" id="85575"/>
    <lineage>
        <taxon>Eukaryota</taxon>
        <taxon>Fungi</taxon>
        <taxon>Fungi incertae sedis</taxon>
        <taxon>Mucoromycota</taxon>
        <taxon>Glomeromycotina</taxon>
        <taxon>Glomeromycetes</taxon>
        <taxon>Diversisporales</taxon>
        <taxon>Gigasporaceae</taxon>
        <taxon>Scutellospora</taxon>
    </lineage>
</organism>